<feature type="region of interest" description="Disordered" evidence="9">
    <location>
        <begin position="648"/>
        <end position="674"/>
    </location>
</feature>
<feature type="domain" description="C2H2-type" evidence="10">
    <location>
        <begin position="406"/>
        <end position="434"/>
    </location>
</feature>
<organism evidence="11 12">
    <name type="scientific">Dimorphilus gyrociliatus</name>
    <dbReference type="NCBI Taxonomy" id="2664684"/>
    <lineage>
        <taxon>Eukaryota</taxon>
        <taxon>Metazoa</taxon>
        <taxon>Spiralia</taxon>
        <taxon>Lophotrochozoa</taxon>
        <taxon>Annelida</taxon>
        <taxon>Polychaeta</taxon>
        <taxon>Polychaeta incertae sedis</taxon>
        <taxon>Dinophilidae</taxon>
        <taxon>Dimorphilus</taxon>
    </lineage>
</organism>
<reference evidence="11 12" key="1">
    <citation type="submission" date="2020-08" db="EMBL/GenBank/DDBJ databases">
        <authorList>
            <person name="Hejnol A."/>
        </authorList>
    </citation>
    <scope>NUCLEOTIDE SEQUENCE [LARGE SCALE GENOMIC DNA]</scope>
</reference>
<dbReference type="InterPro" id="IPR036236">
    <property type="entry name" value="Znf_C2H2_sf"/>
</dbReference>
<feature type="domain" description="C2H2-type" evidence="10">
    <location>
        <begin position="378"/>
        <end position="405"/>
    </location>
</feature>
<keyword evidence="5" id="KW-0862">Zinc</keyword>
<dbReference type="Gene3D" id="3.30.160.60">
    <property type="entry name" value="Classic Zinc Finger"/>
    <property type="match status" value="6"/>
</dbReference>
<evidence type="ECO:0000256" key="6">
    <source>
        <dbReference type="ARBA" id="ARBA00022837"/>
    </source>
</evidence>
<dbReference type="Gene3D" id="1.10.238.10">
    <property type="entry name" value="EF-hand"/>
    <property type="match status" value="1"/>
</dbReference>
<feature type="domain" description="C2H2-type" evidence="10">
    <location>
        <begin position="848"/>
        <end position="875"/>
    </location>
</feature>
<dbReference type="PROSITE" id="PS00028">
    <property type="entry name" value="ZINC_FINGER_C2H2_1"/>
    <property type="match status" value="11"/>
</dbReference>
<evidence type="ECO:0000259" key="10">
    <source>
        <dbReference type="PROSITE" id="PS50157"/>
    </source>
</evidence>
<dbReference type="FunFam" id="3.30.160.60:FF:000100">
    <property type="entry name" value="Zinc finger 45-like"/>
    <property type="match status" value="1"/>
</dbReference>
<evidence type="ECO:0000256" key="2">
    <source>
        <dbReference type="ARBA" id="ARBA00022723"/>
    </source>
</evidence>
<sequence length="1102" mass="125932">MNSNQFDEQLKDRGHINEDLERVAGKKLEDMSSEEVQFHYFKLHDYDQNNKLDGLEIMSAMTHYTRESEDRSPPISEAQLTEMVDQVLTSDDRNADGFVDYTEKKRNSKFPAKHKEFLTVDLDLMNRKKMASTPGKAKSVKSASQLLKFQQTAATKQEPGSHSSKEVVEVGEICEEGYGLDEASSNVLKAAEEAEAQMTTDGNEEVWIKIVTPKISEDSPSTRGIKRREIEEVPEYVTEKKLRHMLKSGEMATIDYINENIEAAQSPEIPTELSYMISNLKMNKDIVKEHVKLFSSDFQDEDYRKNKMRQVPKRAFLGQCRHCSESVSSLTEMSTHMRSVHKEIEYKPWSCPLMIHPIGPARSTLVKHMNVHCHRKLFECPECGKGFNFKQKLQQHMKYHLNVRDQECPLCAMAFHELKTLKTHLFHVHNLDRRSSKRGGWVKPEYFTLDGDLVTEEQLEAMKNSSSSTPQPPELNHVIRVETIKNAEEEERSEDQTIKAEIKELSKVPKSNDICGTYSASRCVKLRGAVKTDKYTKGYKEGLIRKDTSQKKHPIVVTEDTMQSIINSGQILEEEQVYVEKTKSEEKTETISIEIVNEEYVEKLKETDNLSLEEDNVVQLEVGEDKEAKLSEYKTIQCKDGSLMLVDSKKQGKKNRSPGKQKMRTTSQGECMSIESDGNEDEITVQLDVPIEDVSEVVVKHESDGTAVLQVNEQAKSSNNSGNTSFTEKPIARMPRSKGKMTAVEEYVPDLADYCGMVQHVTTTGQHGKIRNDMIEHLQEHAISKEASCSLCFKQFNTKKELSAHMTEHTKTNEIVHKFSCNLCKQAFAAQSDLNAHTKRVHSIARPYECEQCGKRYPDEAYLKRHATTHATSKNYMCQYCHKYYRTPMSLNQHMKSHTCLFHCDICNRSFGSYSGFMAHKVMHDQTGAERGFECHVCHKKLLTKGSLVRHLTVAHSNRRPFTCDDCNKSFKTKKDLKNHQIIHDSGKTLECSLCSFATKRSMTMKLHMKRHEEGPGTSESTEQQEEVTDRRVQFCATEGSEEKLTCDLCSLTFPNQDELVGHVLAQHLHAPQKVDPNNQPQEVIIDHVEEDGEYVIYEEQQ</sequence>
<dbReference type="GO" id="GO:0008270">
    <property type="term" value="F:zinc ion binding"/>
    <property type="evidence" value="ECO:0007669"/>
    <property type="project" value="UniProtKB-KW"/>
</dbReference>
<feature type="domain" description="C2H2-type" evidence="10">
    <location>
        <begin position="819"/>
        <end position="847"/>
    </location>
</feature>
<proteinExistence type="predicted"/>
<dbReference type="PANTHER" id="PTHR24381">
    <property type="entry name" value="ZINC FINGER PROTEIN"/>
    <property type="match status" value="1"/>
</dbReference>
<comment type="subcellular location">
    <subcellularLocation>
        <location evidence="1">Nucleus</location>
    </subcellularLocation>
</comment>
<dbReference type="AlphaFoldDB" id="A0A7I8VNU6"/>
<dbReference type="GO" id="GO:0005634">
    <property type="term" value="C:nucleus"/>
    <property type="evidence" value="ECO:0007669"/>
    <property type="project" value="UniProtKB-SubCell"/>
</dbReference>
<keyword evidence="7" id="KW-0539">Nucleus</keyword>
<feature type="domain" description="C2H2-type" evidence="10">
    <location>
        <begin position="962"/>
        <end position="989"/>
    </location>
</feature>
<evidence type="ECO:0000256" key="9">
    <source>
        <dbReference type="SAM" id="MobiDB-lite"/>
    </source>
</evidence>
<accession>A0A7I8VNU6</accession>
<dbReference type="PANTHER" id="PTHR24381:SF393">
    <property type="entry name" value="CHROMATIN-LINKED ADAPTOR FOR MSL PROTEINS, ISOFORM B"/>
    <property type="match status" value="1"/>
</dbReference>
<dbReference type="GO" id="GO:0032502">
    <property type="term" value="P:developmental process"/>
    <property type="evidence" value="ECO:0007669"/>
    <property type="project" value="UniProtKB-ARBA"/>
</dbReference>
<feature type="domain" description="C2H2-type" evidence="10">
    <location>
        <begin position="933"/>
        <end position="961"/>
    </location>
</feature>
<keyword evidence="3" id="KW-0677">Repeat</keyword>
<keyword evidence="6" id="KW-0106">Calcium</keyword>
<dbReference type="SUPFAM" id="SSF47473">
    <property type="entry name" value="EF-hand"/>
    <property type="match status" value="1"/>
</dbReference>
<dbReference type="Proteomes" id="UP000549394">
    <property type="component" value="Unassembled WGS sequence"/>
</dbReference>
<dbReference type="FunFam" id="3.30.160.60:FF:000446">
    <property type="entry name" value="Zinc finger protein"/>
    <property type="match status" value="1"/>
</dbReference>
<name>A0A7I8VNU6_9ANNE</name>
<dbReference type="GO" id="GO:0000981">
    <property type="term" value="F:DNA-binding transcription factor activity, RNA polymerase II-specific"/>
    <property type="evidence" value="ECO:0007669"/>
    <property type="project" value="TreeGrafter"/>
</dbReference>
<dbReference type="GO" id="GO:0000977">
    <property type="term" value="F:RNA polymerase II transcription regulatory region sequence-specific DNA binding"/>
    <property type="evidence" value="ECO:0007669"/>
    <property type="project" value="TreeGrafter"/>
</dbReference>
<gene>
    <name evidence="11" type="ORF">DGYR_LOCUS6426</name>
</gene>
<dbReference type="SMART" id="SM00355">
    <property type="entry name" value="ZnF_C2H2"/>
    <property type="match status" value="12"/>
</dbReference>
<feature type="compositionally biased region" description="Basic residues" evidence="9">
    <location>
        <begin position="651"/>
        <end position="663"/>
    </location>
</feature>
<evidence type="ECO:0000256" key="8">
    <source>
        <dbReference type="PROSITE-ProRule" id="PRU00042"/>
    </source>
</evidence>
<feature type="domain" description="C2H2-type" evidence="10">
    <location>
        <begin position="902"/>
        <end position="924"/>
    </location>
</feature>
<keyword evidence="4 8" id="KW-0863">Zinc-finger</keyword>
<dbReference type="PROSITE" id="PS50157">
    <property type="entry name" value="ZINC_FINGER_C2H2_2"/>
    <property type="match status" value="9"/>
</dbReference>
<dbReference type="InterPro" id="IPR013087">
    <property type="entry name" value="Znf_C2H2_type"/>
</dbReference>
<evidence type="ECO:0000256" key="4">
    <source>
        <dbReference type="ARBA" id="ARBA00022771"/>
    </source>
</evidence>
<dbReference type="Pfam" id="PF00096">
    <property type="entry name" value="zf-C2H2"/>
    <property type="match status" value="5"/>
</dbReference>
<evidence type="ECO:0000313" key="11">
    <source>
        <dbReference type="EMBL" id="CAD5117969.1"/>
    </source>
</evidence>
<dbReference type="Pfam" id="PF13912">
    <property type="entry name" value="zf-C2H2_6"/>
    <property type="match status" value="2"/>
</dbReference>
<dbReference type="OrthoDB" id="3565419at2759"/>
<keyword evidence="2" id="KW-0479">Metal-binding</keyword>
<dbReference type="EMBL" id="CAJFCJ010000007">
    <property type="protein sequence ID" value="CAD5117969.1"/>
    <property type="molecule type" value="Genomic_DNA"/>
</dbReference>
<evidence type="ECO:0000256" key="3">
    <source>
        <dbReference type="ARBA" id="ARBA00022737"/>
    </source>
</evidence>
<dbReference type="FunFam" id="3.30.160.60:FF:000202">
    <property type="entry name" value="Zinc finger protein 574"/>
    <property type="match status" value="1"/>
</dbReference>
<evidence type="ECO:0000256" key="7">
    <source>
        <dbReference type="ARBA" id="ARBA00023242"/>
    </source>
</evidence>
<feature type="domain" description="C2H2-type" evidence="10">
    <location>
        <begin position="787"/>
        <end position="814"/>
    </location>
</feature>
<evidence type="ECO:0000313" key="12">
    <source>
        <dbReference type="Proteomes" id="UP000549394"/>
    </source>
</evidence>
<protein>
    <submittedName>
        <fullName evidence="11">DgyrCDS6710</fullName>
    </submittedName>
</protein>
<dbReference type="InterPro" id="IPR018247">
    <property type="entry name" value="EF_Hand_1_Ca_BS"/>
</dbReference>
<evidence type="ECO:0000256" key="1">
    <source>
        <dbReference type="ARBA" id="ARBA00004123"/>
    </source>
</evidence>
<evidence type="ECO:0000256" key="5">
    <source>
        <dbReference type="ARBA" id="ARBA00022833"/>
    </source>
</evidence>
<dbReference type="PROSITE" id="PS00018">
    <property type="entry name" value="EF_HAND_1"/>
    <property type="match status" value="1"/>
</dbReference>
<dbReference type="SUPFAM" id="SSF57667">
    <property type="entry name" value="beta-beta-alpha zinc fingers"/>
    <property type="match status" value="5"/>
</dbReference>
<feature type="domain" description="C2H2-type" evidence="10">
    <location>
        <begin position="876"/>
        <end position="899"/>
    </location>
</feature>
<keyword evidence="12" id="KW-1185">Reference proteome</keyword>
<dbReference type="InterPro" id="IPR011992">
    <property type="entry name" value="EF-hand-dom_pair"/>
</dbReference>
<comment type="caution">
    <text evidence="11">The sequence shown here is derived from an EMBL/GenBank/DDBJ whole genome shotgun (WGS) entry which is preliminary data.</text>
</comment>